<dbReference type="GO" id="GO:0003677">
    <property type="term" value="F:DNA binding"/>
    <property type="evidence" value="ECO:0007669"/>
    <property type="project" value="UniProtKB-KW"/>
</dbReference>
<dbReference type="EMBL" id="QEOP01000002">
    <property type="protein sequence ID" value="PVZ94271.1"/>
    <property type="molecule type" value="Genomic_DNA"/>
</dbReference>
<keyword evidence="2" id="KW-0238">DNA-binding</keyword>
<accession>A0A2V1HPL8</accession>
<name>A0A2V1HPL8_9MICO</name>
<proteinExistence type="predicted"/>
<dbReference type="AlphaFoldDB" id="A0A2V1HPL8"/>
<evidence type="ECO:0000313" key="6">
    <source>
        <dbReference type="Proteomes" id="UP000244893"/>
    </source>
</evidence>
<evidence type="ECO:0000259" key="4">
    <source>
        <dbReference type="PROSITE" id="PS50995"/>
    </source>
</evidence>
<evidence type="ECO:0000313" key="5">
    <source>
        <dbReference type="EMBL" id="PVZ94271.1"/>
    </source>
</evidence>
<keyword evidence="3" id="KW-0804">Transcription</keyword>
<dbReference type="GO" id="GO:0003700">
    <property type="term" value="F:DNA-binding transcription factor activity"/>
    <property type="evidence" value="ECO:0007669"/>
    <property type="project" value="InterPro"/>
</dbReference>
<keyword evidence="1" id="KW-0805">Transcription regulation</keyword>
<evidence type="ECO:0000256" key="1">
    <source>
        <dbReference type="ARBA" id="ARBA00023015"/>
    </source>
</evidence>
<dbReference type="OrthoDB" id="8966183at2"/>
<feature type="domain" description="HTH marR-type" evidence="4">
    <location>
        <begin position="1"/>
        <end position="140"/>
    </location>
</feature>
<organism evidence="5 6">
    <name type="scientific">Amnibacterium flavum</name>
    <dbReference type="NCBI Taxonomy" id="2173173"/>
    <lineage>
        <taxon>Bacteria</taxon>
        <taxon>Bacillati</taxon>
        <taxon>Actinomycetota</taxon>
        <taxon>Actinomycetes</taxon>
        <taxon>Micrococcales</taxon>
        <taxon>Microbacteriaceae</taxon>
        <taxon>Amnibacterium</taxon>
    </lineage>
</organism>
<reference evidence="5 6" key="1">
    <citation type="submission" date="2018-05" db="EMBL/GenBank/DDBJ databases">
        <title>Amnibacterium sp. M8JJ-5, whole genome shotgun sequence.</title>
        <authorList>
            <person name="Tuo L."/>
        </authorList>
    </citation>
    <scope>NUCLEOTIDE SEQUENCE [LARGE SCALE GENOMIC DNA]</scope>
    <source>
        <strain evidence="5 6">M8JJ-5</strain>
    </source>
</reference>
<protein>
    <submittedName>
        <fullName evidence="5">MarR family transcriptional regulator</fullName>
    </submittedName>
</protein>
<dbReference type="InterPro" id="IPR036390">
    <property type="entry name" value="WH_DNA-bd_sf"/>
</dbReference>
<dbReference type="InterPro" id="IPR000835">
    <property type="entry name" value="HTH_MarR-typ"/>
</dbReference>
<dbReference type="PROSITE" id="PS50995">
    <property type="entry name" value="HTH_MARR_2"/>
    <property type="match status" value="1"/>
</dbReference>
<dbReference type="Gene3D" id="1.10.10.10">
    <property type="entry name" value="Winged helix-like DNA-binding domain superfamily/Winged helix DNA-binding domain"/>
    <property type="match status" value="1"/>
</dbReference>
<evidence type="ECO:0000256" key="3">
    <source>
        <dbReference type="ARBA" id="ARBA00023163"/>
    </source>
</evidence>
<dbReference type="InterPro" id="IPR023187">
    <property type="entry name" value="Tscrpt_reg_MarR-type_CS"/>
</dbReference>
<dbReference type="PROSITE" id="PS01117">
    <property type="entry name" value="HTH_MARR_1"/>
    <property type="match status" value="1"/>
</dbReference>
<dbReference type="Pfam" id="PF01047">
    <property type="entry name" value="MarR"/>
    <property type="match status" value="1"/>
</dbReference>
<dbReference type="Proteomes" id="UP000244893">
    <property type="component" value="Unassembled WGS sequence"/>
</dbReference>
<comment type="caution">
    <text evidence="5">The sequence shown here is derived from an EMBL/GenBank/DDBJ whole genome shotgun (WGS) entry which is preliminary data.</text>
</comment>
<keyword evidence="6" id="KW-1185">Reference proteome</keyword>
<dbReference type="InterPro" id="IPR052526">
    <property type="entry name" value="HTH-type_Bedaq_tolerance"/>
</dbReference>
<dbReference type="PANTHER" id="PTHR39515">
    <property type="entry name" value="CONSERVED PROTEIN"/>
    <property type="match status" value="1"/>
</dbReference>
<dbReference type="PRINTS" id="PR00598">
    <property type="entry name" value="HTHMARR"/>
</dbReference>
<dbReference type="SUPFAM" id="SSF46785">
    <property type="entry name" value="Winged helix' DNA-binding domain"/>
    <property type="match status" value="1"/>
</dbReference>
<dbReference type="SMART" id="SM00347">
    <property type="entry name" value="HTH_MARR"/>
    <property type="match status" value="1"/>
</dbReference>
<gene>
    <name evidence="5" type="ORF">DDQ50_11045</name>
</gene>
<dbReference type="InterPro" id="IPR036388">
    <property type="entry name" value="WH-like_DNA-bd_sf"/>
</dbReference>
<sequence length="145" mass="15163">MADVVDRTRSTSLEARLAFVVGRFNRRLLGATGGLSHGLLSALSTVAKRGPIRMAELAVIELVSAPSITRVVAELESRGLVERSDDPDDGRAFLIQVTPAGEDALVRARDARAEVVSSMLDGLDADQIAAIDSAIPALEAALGDG</sequence>
<dbReference type="PANTHER" id="PTHR39515:SF2">
    <property type="entry name" value="HTH-TYPE TRANSCRIPTIONAL REGULATOR RV0880"/>
    <property type="match status" value="1"/>
</dbReference>
<evidence type="ECO:0000256" key="2">
    <source>
        <dbReference type="ARBA" id="ARBA00023125"/>
    </source>
</evidence>